<evidence type="ECO:0000259" key="1">
    <source>
        <dbReference type="Pfam" id="PF01738"/>
    </source>
</evidence>
<dbReference type="GO" id="GO:0016787">
    <property type="term" value="F:hydrolase activity"/>
    <property type="evidence" value="ECO:0007669"/>
    <property type="project" value="InterPro"/>
</dbReference>
<evidence type="ECO:0000313" key="2">
    <source>
        <dbReference type="EMBL" id="KJA22043.1"/>
    </source>
</evidence>
<dbReference type="PANTHER" id="PTHR17630">
    <property type="entry name" value="DIENELACTONE HYDROLASE"/>
    <property type="match status" value="1"/>
</dbReference>
<keyword evidence="3" id="KW-1185">Reference proteome</keyword>
<dbReference type="AlphaFoldDB" id="A0A0D2MEL4"/>
<dbReference type="OrthoDB" id="1393670at2759"/>
<name>A0A0D2MEL4_HYPSF</name>
<sequence length="313" mass="34512">MQGYMKRTVARHALTPSKIPLNSHAKLYHIKASIRPCVHTQHPAERLPVLRLRILSATMSTTSPVIAGPITDHCAQGVKHTGEPVGRVETIAGVETYISDPPAGTPGPKKVLLYFADVFSPLFINAKLLQDYFASHGFHVLGLDYFFGDPIQNHSDDPDFDRAAWFTKVRGLAKEATPKWTEAVRKIYGEDVKYVAVGYCFGGPFALEIATTDNVVAAAFAHPAALNEDHFKQVKKPLLLSCAETDGSFPAASRHRAEEILAEIKATYHVQLFSGVSHGFATRGDPNVENSRWAKEESARGVINWFKRFTDTS</sequence>
<dbReference type="Proteomes" id="UP000054270">
    <property type="component" value="Unassembled WGS sequence"/>
</dbReference>
<gene>
    <name evidence="2" type="ORF">HYPSUDRAFT_41441</name>
</gene>
<evidence type="ECO:0000313" key="3">
    <source>
        <dbReference type="Proteomes" id="UP000054270"/>
    </source>
</evidence>
<reference evidence="3" key="1">
    <citation type="submission" date="2014-04" db="EMBL/GenBank/DDBJ databases">
        <title>Evolutionary Origins and Diversification of the Mycorrhizal Mutualists.</title>
        <authorList>
            <consortium name="DOE Joint Genome Institute"/>
            <consortium name="Mycorrhizal Genomics Consortium"/>
            <person name="Kohler A."/>
            <person name="Kuo A."/>
            <person name="Nagy L.G."/>
            <person name="Floudas D."/>
            <person name="Copeland A."/>
            <person name="Barry K.W."/>
            <person name="Cichocki N."/>
            <person name="Veneault-Fourrey C."/>
            <person name="LaButti K."/>
            <person name="Lindquist E.A."/>
            <person name="Lipzen A."/>
            <person name="Lundell T."/>
            <person name="Morin E."/>
            <person name="Murat C."/>
            <person name="Riley R."/>
            <person name="Ohm R."/>
            <person name="Sun H."/>
            <person name="Tunlid A."/>
            <person name="Henrissat B."/>
            <person name="Grigoriev I.V."/>
            <person name="Hibbett D.S."/>
            <person name="Martin F."/>
        </authorList>
    </citation>
    <scope>NUCLEOTIDE SEQUENCE [LARGE SCALE GENOMIC DNA]</scope>
    <source>
        <strain evidence="3">FD-334 SS-4</strain>
    </source>
</reference>
<dbReference type="PANTHER" id="PTHR17630:SF44">
    <property type="entry name" value="PROTEIN AIM2"/>
    <property type="match status" value="1"/>
</dbReference>
<dbReference type="SUPFAM" id="SSF53474">
    <property type="entry name" value="alpha/beta-Hydrolases"/>
    <property type="match status" value="1"/>
</dbReference>
<dbReference type="InterPro" id="IPR029058">
    <property type="entry name" value="AB_hydrolase_fold"/>
</dbReference>
<accession>A0A0D2MEL4</accession>
<dbReference type="Gene3D" id="3.40.50.1820">
    <property type="entry name" value="alpha/beta hydrolase"/>
    <property type="match status" value="1"/>
</dbReference>
<protein>
    <recommendedName>
        <fullName evidence="1">Dienelactone hydrolase domain-containing protein</fullName>
    </recommendedName>
</protein>
<organism evidence="2 3">
    <name type="scientific">Hypholoma sublateritium (strain FD-334 SS-4)</name>
    <dbReference type="NCBI Taxonomy" id="945553"/>
    <lineage>
        <taxon>Eukaryota</taxon>
        <taxon>Fungi</taxon>
        <taxon>Dikarya</taxon>
        <taxon>Basidiomycota</taxon>
        <taxon>Agaricomycotina</taxon>
        <taxon>Agaricomycetes</taxon>
        <taxon>Agaricomycetidae</taxon>
        <taxon>Agaricales</taxon>
        <taxon>Agaricineae</taxon>
        <taxon>Strophariaceae</taxon>
        <taxon>Hypholoma</taxon>
    </lineage>
</organism>
<dbReference type="InterPro" id="IPR002925">
    <property type="entry name" value="Dienelactn_hydro"/>
</dbReference>
<proteinExistence type="predicted"/>
<dbReference type="EMBL" id="KN817553">
    <property type="protein sequence ID" value="KJA22043.1"/>
    <property type="molecule type" value="Genomic_DNA"/>
</dbReference>
<dbReference type="OMA" id="ACAEIDH"/>
<feature type="domain" description="Dienelactone hydrolase" evidence="1">
    <location>
        <begin position="96"/>
        <end position="309"/>
    </location>
</feature>
<dbReference type="STRING" id="945553.A0A0D2MEL4"/>
<dbReference type="Pfam" id="PF01738">
    <property type="entry name" value="DLH"/>
    <property type="match status" value="1"/>
</dbReference>